<dbReference type="AlphaFoldDB" id="A0A438IB02"/>
<evidence type="ECO:0008006" key="3">
    <source>
        <dbReference type="Google" id="ProtNLM"/>
    </source>
</evidence>
<proteinExistence type="predicted"/>
<dbReference type="Proteomes" id="UP000288805">
    <property type="component" value="Unassembled WGS sequence"/>
</dbReference>
<gene>
    <name evidence="1" type="ORF">CK203_028244</name>
</gene>
<dbReference type="EMBL" id="QGNW01000126">
    <property type="protein sequence ID" value="RVW93872.1"/>
    <property type="molecule type" value="Genomic_DNA"/>
</dbReference>
<accession>A0A438IB02</accession>
<dbReference type="PANTHER" id="PTHR36617">
    <property type="entry name" value="PROTEIN, PUTATIVE-RELATED"/>
    <property type="match status" value="1"/>
</dbReference>
<sequence>MAFNVGKGTKIRFWTDLWCGCTVLSQRFPHLYAIAAHRNATMDEMWDQNFGHGGWNLRFLRDFNDWELDMVRNLFHVLRGHRITTEEKTGSSESRKRTACWSAPLSPFFRIVAFGWIKFQPKLRSLRGRLLGGRCLP</sequence>
<dbReference type="PANTHER" id="PTHR36617:SF15">
    <property type="entry name" value="REVERSE TRANSCRIPTASE ZINC-BINDING DOMAIN-CONTAINING PROTEIN"/>
    <property type="match status" value="1"/>
</dbReference>
<comment type="caution">
    <text evidence="1">The sequence shown here is derived from an EMBL/GenBank/DDBJ whole genome shotgun (WGS) entry which is preliminary data.</text>
</comment>
<protein>
    <recommendedName>
        <fullName evidence="3">Reverse transcriptase zinc-binding domain-containing protein</fullName>
    </recommendedName>
</protein>
<evidence type="ECO:0000313" key="1">
    <source>
        <dbReference type="EMBL" id="RVW93872.1"/>
    </source>
</evidence>
<organism evidence="1 2">
    <name type="scientific">Vitis vinifera</name>
    <name type="common">Grape</name>
    <dbReference type="NCBI Taxonomy" id="29760"/>
    <lineage>
        <taxon>Eukaryota</taxon>
        <taxon>Viridiplantae</taxon>
        <taxon>Streptophyta</taxon>
        <taxon>Embryophyta</taxon>
        <taxon>Tracheophyta</taxon>
        <taxon>Spermatophyta</taxon>
        <taxon>Magnoliopsida</taxon>
        <taxon>eudicotyledons</taxon>
        <taxon>Gunneridae</taxon>
        <taxon>Pentapetalae</taxon>
        <taxon>rosids</taxon>
        <taxon>Vitales</taxon>
        <taxon>Vitaceae</taxon>
        <taxon>Viteae</taxon>
        <taxon>Vitis</taxon>
    </lineage>
</organism>
<reference evidence="1 2" key="1">
    <citation type="journal article" date="2018" name="PLoS Genet.">
        <title>Population sequencing reveals clonal diversity and ancestral inbreeding in the grapevine cultivar Chardonnay.</title>
        <authorList>
            <person name="Roach M.J."/>
            <person name="Johnson D.L."/>
            <person name="Bohlmann J."/>
            <person name="van Vuuren H.J."/>
            <person name="Jones S.J."/>
            <person name="Pretorius I.S."/>
            <person name="Schmidt S.A."/>
            <person name="Borneman A.R."/>
        </authorList>
    </citation>
    <scope>NUCLEOTIDE SEQUENCE [LARGE SCALE GENOMIC DNA]</scope>
    <source>
        <strain evidence="2">cv. Chardonnay</strain>
        <tissue evidence="1">Leaf</tissue>
    </source>
</reference>
<name>A0A438IB02_VITVI</name>
<evidence type="ECO:0000313" key="2">
    <source>
        <dbReference type="Proteomes" id="UP000288805"/>
    </source>
</evidence>